<evidence type="ECO:0000313" key="2">
    <source>
        <dbReference type="Proteomes" id="UP000016930"/>
    </source>
</evidence>
<sequence length="165" mass="18014">MFEVKFEGAVHVMQAAVKFFRKVNEPGVGGRLLQASSLAALEGISEALTKDIDPSWNIKESAGMKLTQITLIEPGAFRTKRQSKVVGIDTIPAYVQAPVSVVRARMLSLGEDPHCRDPLKASHAFYAIEGAIMKSLDDLLADTNACESWSQGVRHGNILRNSDYV</sequence>
<dbReference type="Proteomes" id="UP000016930">
    <property type="component" value="Unassembled WGS sequence"/>
</dbReference>
<keyword evidence="2" id="KW-1185">Reference proteome</keyword>
<dbReference type="OrthoDB" id="1274115at2759"/>
<organism evidence="1 2">
    <name type="scientific">Ceriporiopsis subvermispora (strain B)</name>
    <name type="common">White-rot fungus</name>
    <name type="synonym">Gelatoporia subvermispora</name>
    <dbReference type="NCBI Taxonomy" id="914234"/>
    <lineage>
        <taxon>Eukaryota</taxon>
        <taxon>Fungi</taxon>
        <taxon>Dikarya</taxon>
        <taxon>Basidiomycota</taxon>
        <taxon>Agaricomycotina</taxon>
        <taxon>Agaricomycetes</taxon>
        <taxon>Polyporales</taxon>
        <taxon>Gelatoporiaceae</taxon>
        <taxon>Gelatoporia</taxon>
    </lineage>
</organism>
<proteinExistence type="predicted"/>
<dbReference type="AlphaFoldDB" id="M2R7A4"/>
<dbReference type="STRING" id="914234.M2R7A4"/>
<dbReference type="HOGENOM" id="CLU_1610547_0_0_1"/>
<name>M2R7A4_CERS8</name>
<accession>M2R7A4</accession>
<dbReference type="EMBL" id="KB445803">
    <property type="protein sequence ID" value="EMD34282.1"/>
    <property type="molecule type" value="Genomic_DNA"/>
</dbReference>
<gene>
    <name evidence="1" type="ORF">CERSUDRAFT_67324</name>
</gene>
<protein>
    <submittedName>
        <fullName evidence="1">Uncharacterized protein</fullName>
    </submittedName>
</protein>
<evidence type="ECO:0000313" key="1">
    <source>
        <dbReference type="EMBL" id="EMD34282.1"/>
    </source>
</evidence>
<reference evidence="1 2" key="1">
    <citation type="journal article" date="2012" name="Proc. Natl. Acad. Sci. U.S.A.">
        <title>Comparative genomics of Ceriporiopsis subvermispora and Phanerochaete chrysosporium provide insight into selective ligninolysis.</title>
        <authorList>
            <person name="Fernandez-Fueyo E."/>
            <person name="Ruiz-Duenas F.J."/>
            <person name="Ferreira P."/>
            <person name="Floudas D."/>
            <person name="Hibbett D.S."/>
            <person name="Canessa P."/>
            <person name="Larrondo L.F."/>
            <person name="James T.Y."/>
            <person name="Seelenfreund D."/>
            <person name="Lobos S."/>
            <person name="Polanco R."/>
            <person name="Tello M."/>
            <person name="Honda Y."/>
            <person name="Watanabe T."/>
            <person name="Watanabe T."/>
            <person name="Ryu J.S."/>
            <person name="Kubicek C.P."/>
            <person name="Schmoll M."/>
            <person name="Gaskell J."/>
            <person name="Hammel K.E."/>
            <person name="St John F.J."/>
            <person name="Vanden Wymelenberg A."/>
            <person name="Sabat G."/>
            <person name="Splinter BonDurant S."/>
            <person name="Syed K."/>
            <person name="Yadav J.S."/>
            <person name="Doddapaneni H."/>
            <person name="Subramanian V."/>
            <person name="Lavin J.L."/>
            <person name="Oguiza J.A."/>
            <person name="Perez G."/>
            <person name="Pisabarro A.G."/>
            <person name="Ramirez L."/>
            <person name="Santoyo F."/>
            <person name="Master E."/>
            <person name="Coutinho P.M."/>
            <person name="Henrissat B."/>
            <person name="Lombard V."/>
            <person name="Magnuson J.K."/>
            <person name="Kuees U."/>
            <person name="Hori C."/>
            <person name="Igarashi K."/>
            <person name="Samejima M."/>
            <person name="Held B.W."/>
            <person name="Barry K.W."/>
            <person name="LaButti K.M."/>
            <person name="Lapidus A."/>
            <person name="Lindquist E.A."/>
            <person name="Lucas S.M."/>
            <person name="Riley R."/>
            <person name="Salamov A.A."/>
            <person name="Hoffmeister D."/>
            <person name="Schwenk D."/>
            <person name="Hadar Y."/>
            <person name="Yarden O."/>
            <person name="de Vries R.P."/>
            <person name="Wiebenga A."/>
            <person name="Stenlid J."/>
            <person name="Eastwood D."/>
            <person name="Grigoriev I.V."/>
            <person name="Berka R.M."/>
            <person name="Blanchette R.A."/>
            <person name="Kersten P."/>
            <person name="Martinez A.T."/>
            <person name="Vicuna R."/>
            <person name="Cullen D."/>
        </authorList>
    </citation>
    <scope>NUCLEOTIDE SEQUENCE [LARGE SCALE GENOMIC DNA]</scope>
    <source>
        <strain evidence="1 2">B</strain>
    </source>
</reference>